<sequence>MKSNLSGLNRIPSLDIVRGLVMVVMALDHTRDLIHNASIGSDPTDLATTTPALFLTRWVTHLCAPTFVFLSGASAFLSLYKKKDLPEARKFLVTRGLWLILLEVTVVNFGIWFDIHFEMLLLQVIAAIGIGFIALGLVLRLNPAAVGITGLVVILFNQLAGGAFPESPSTIQALLRSLFQPGFFPVGEHRLILLVYPPVPWIGILFTGYGFGRNMLRDQKSRIRLCITLSLALLTGFVVLRFLNLYGDPNPWAPQKSDLFSVFSFMNVSKYPPSLMYALLMLGIMFALLACAEKLRGRVAGIIQVYGKVPLFFYLVHWYLIHLVLFGLLFAQGYSFSEFEFGENFGRPRGAGGYPLPVVYLVWVGVVVALYPVCKRYGQYKAAHPEKVWLRYL</sequence>
<dbReference type="RefSeq" id="WP_345028116.1">
    <property type="nucleotide sequence ID" value="NZ_BAABEY010000018.1"/>
</dbReference>
<dbReference type="Proteomes" id="UP001501508">
    <property type="component" value="Unassembled WGS sequence"/>
</dbReference>
<evidence type="ECO:0000256" key="1">
    <source>
        <dbReference type="SAM" id="Phobius"/>
    </source>
</evidence>
<accession>A0ABP8LW87</accession>
<feature type="domain" description="Heparan-alpha-glucosaminide N-acetyltransferase catalytic" evidence="2">
    <location>
        <begin position="10"/>
        <end position="228"/>
    </location>
</feature>
<organism evidence="3 4">
    <name type="scientific">Ravibacter arvi</name>
    <dbReference type="NCBI Taxonomy" id="2051041"/>
    <lineage>
        <taxon>Bacteria</taxon>
        <taxon>Pseudomonadati</taxon>
        <taxon>Bacteroidota</taxon>
        <taxon>Cytophagia</taxon>
        <taxon>Cytophagales</taxon>
        <taxon>Spirosomataceae</taxon>
        <taxon>Ravibacter</taxon>
    </lineage>
</organism>
<feature type="transmembrane region" description="Helical" evidence="1">
    <location>
        <begin position="274"/>
        <end position="292"/>
    </location>
</feature>
<feature type="transmembrane region" description="Helical" evidence="1">
    <location>
        <begin position="312"/>
        <end position="334"/>
    </location>
</feature>
<proteinExistence type="predicted"/>
<feature type="transmembrane region" description="Helical" evidence="1">
    <location>
        <begin position="92"/>
        <end position="113"/>
    </location>
</feature>
<dbReference type="InterPro" id="IPR012429">
    <property type="entry name" value="HGSNAT_cat"/>
</dbReference>
<name>A0ABP8LW87_9BACT</name>
<keyword evidence="1" id="KW-0812">Transmembrane</keyword>
<feature type="transmembrane region" description="Helical" evidence="1">
    <location>
        <begin position="58"/>
        <end position="80"/>
    </location>
</feature>
<feature type="transmembrane region" description="Helical" evidence="1">
    <location>
        <begin position="119"/>
        <end position="139"/>
    </location>
</feature>
<dbReference type="PANTHER" id="PTHR40407">
    <property type="entry name" value="MEMBRANE PROTEIN-LIKE PROTEIN"/>
    <property type="match status" value="1"/>
</dbReference>
<gene>
    <name evidence="3" type="ORF">GCM10023091_17850</name>
</gene>
<dbReference type="Pfam" id="PF07786">
    <property type="entry name" value="HGSNAT_cat"/>
    <property type="match status" value="1"/>
</dbReference>
<dbReference type="PANTHER" id="PTHR40407:SF1">
    <property type="entry name" value="HEPARAN-ALPHA-GLUCOSAMINIDE N-ACETYLTRANSFERASE CATALYTIC DOMAIN-CONTAINING PROTEIN"/>
    <property type="match status" value="1"/>
</dbReference>
<reference evidence="4" key="1">
    <citation type="journal article" date="2019" name="Int. J. Syst. Evol. Microbiol.">
        <title>The Global Catalogue of Microorganisms (GCM) 10K type strain sequencing project: providing services to taxonomists for standard genome sequencing and annotation.</title>
        <authorList>
            <consortium name="The Broad Institute Genomics Platform"/>
            <consortium name="The Broad Institute Genome Sequencing Center for Infectious Disease"/>
            <person name="Wu L."/>
            <person name="Ma J."/>
        </authorList>
    </citation>
    <scope>NUCLEOTIDE SEQUENCE [LARGE SCALE GENOMIC DNA]</scope>
    <source>
        <strain evidence="4">JCM 31920</strain>
    </source>
</reference>
<keyword evidence="1" id="KW-1133">Transmembrane helix</keyword>
<evidence type="ECO:0000313" key="4">
    <source>
        <dbReference type="Proteomes" id="UP001501508"/>
    </source>
</evidence>
<evidence type="ECO:0000259" key="2">
    <source>
        <dbReference type="Pfam" id="PF07786"/>
    </source>
</evidence>
<comment type="caution">
    <text evidence="3">The sequence shown here is derived from an EMBL/GenBank/DDBJ whole genome shotgun (WGS) entry which is preliminary data.</text>
</comment>
<dbReference type="EMBL" id="BAABEY010000018">
    <property type="protein sequence ID" value="GAA4437956.1"/>
    <property type="molecule type" value="Genomic_DNA"/>
</dbReference>
<keyword evidence="4" id="KW-1185">Reference proteome</keyword>
<feature type="transmembrane region" description="Helical" evidence="1">
    <location>
        <begin position="223"/>
        <end position="243"/>
    </location>
</feature>
<feature type="transmembrane region" description="Helical" evidence="1">
    <location>
        <begin position="146"/>
        <end position="164"/>
    </location>
</feature>
<feature type="transmembrane region" description="Helical" evidence="1">
    <location>
        <begin position="354"/>
        <end position="374"/>
    </location>
</feature>
<feature type="transmembrane region" description="Helical" evidence="1">
    <location>
        <begin position="191"/>
        <end position="211"/>
    </location>
</feature>
<keyword evidence="1" id="KW-0472">Membrane</keyword>
<protein>
    <submittedName>
        <fullName evidence="3">DUF1624 domain-containing protein</fullName>
    </submittedName>
</protein>
<evidence type="ECO:0000313" key="3">
    <source>
        <dbReference type="EMBL" id="GAA4437956.1"/>
    </source>
</evidence>